<dbReference type="OrthoDB" id="1143568at2"/>
<organism evidence="2 3">
    <name type="scientific">Flammeovirga pacifica</name>
    <dbReference type="NCBI Taxonomy" id="915059"/>
    <lineage>
        <taxon>Bacteria</taxon>
        <taxon>Pseudomonadati</taxon>
        <taxon>Bacteroidota</taxon>
        <taxon>Cytophagia</taxon>
        <taxon>Cytophagales</taxon>
        <taxon>Flammeovirgaceae</taxon>
        <taxon>Flammeovirga</taxon>
    </lineage>
</organism>
<dbReference type="SUPFAM" id="SSF53335">
    <property type="entry name" value="S-adenosyl-L-methionine-dependent methyltransferases"/>
    <property type="match status" value="1"/>
</dbReference>
<comment type="caution">
    <text evidence="2">The sequence shown here is derived from an EMBL/GenBank/DDBJ whole genome shotgun (WGS) entry which is preliminary data.</text>
</comment>
<reference evidence="2 3" key="1">
    <citation type="journal article" date="2012" name="Int. J. Syst. Evol. Microbiol.">
        <title>Flammeovirga pacifica sp. nov., isolated from deep-sea sediment.</title>
        <authorList>
            <person name="Xu H."/>
            <person name="Fu Y."/>
            <person name="Yang N."/>
            <person name="Ding Z."/>
            <person name="Lai Q."/>
            <person name="Zeng R."/>
        </authorList>
    </citation>
    <scope>NUCLEOTIDE SEQUENCE [LARGE SCALE GENOMIC DNA]</scope>
    <source>
        <strain evidence="3">DSM 24597 / LMG 26175 / WPAGA1</strain>
    </source>
</reference>
<evidence type="ECO:0000259" key="1">
    <source>
        <dbReference type="Pfam" id="PF13649"/>
    </source>
</evidence>
<dbReference type="Gene3D" id="3.40.50.150">
    <property type="entry name" value="Vaccinia Virus protein VP39"/>
    <property type="match status" value="1"/>
</dbReference>
<accession>A0A1S1Z4X1</accession>
<dbReference type="CDD" id="cd02440">
    <property type="entry name" value="AdoMet_MTases"/>
    <property type="match status" value="1"/>
</dbReference>
<dbReference type="InterPro" id="IPR029063">
    <property type="entry name" value="SAM-dependent_MTases_sf"/>
</dbReference>
<sequence>MTEKVFGKTLAPENDPMGSGISAFFDSNNEDLCVKVYSDFSEPDDIPVPLLFREEKDMPEIEVLALDKCRGKILDVGAGAGSHALALQKRGEDVTAMDISMLACNTMKKRGINKVIAGDIYHYDGPKFDSLLMLMNGIGLVGTLDGLADFLLKAKTFLNEGGQLIFDSSDIIHLFEDEDGSYLIDLTAEYYGQIQYWMEFKDIKGPEFDWLYVSYPVLEEYAATAGYDIELLQVGDLNHYLVSLTLRND</sequence>
<proteinExistence type="predicted"/>
<dbReference type="Proteomes" id="UP000179797">
    <property type="component" value="Unassembled WGS sequence"/>
</dbReference>
<name>A0A1S1Z4X1_FLAPC</name>
<protein>
    <recommendedName>
        <fullName evidence="1">Methyltransferase domain-containing protein</fullName>
    </recommendedName>
</protein>
<dbReference type="RefSeq" id="WP_044227123.1">
    <property type="nucleotide sequence ID" value="NZ_JRYR02000001.1"/>
</dbReference>
<dbReference type="EMBL" id="JRYR02000001">
    <property type="protein sequence ID" value="OHX68338.1"/>
    <property type="molecule type" value="Genomic_DNA"/>
</dbReference>
<keyword evidence="3" id="KW-1185">Reference proteome</keyword>
<dbReference type="Pfam" id="PF13649">
    <property type="entry name" value="Methyltransf_25"/>
    <property type="match status" value="1"/>
</dbReference>
<evidence type="ECO:0000313" key="2">
    <source>
        <dbReference type="EMBL" id="OHX68338.1"/>
    </source>
</evidence>
<evidence type="ECO:0000313" key="3">
    <source>
        <dbReference type="Proteomes" id="UP000179797"/>
    </source>
</evidence>
<dbReference type="AlphaFoldDB" id="A0A1S1Z4X1"/>
<feature type="domain" description="Methyltransferase" evidence="1">
    <location>
        <begin position="73"/>
        <end position="162"/>
    </location>
</feature>
<dbReference type="STRING" id="915059.NH26_19290"/>
<dbReference type="InterPro" id="IPR041698">
    <property type="entry name" value="Methyltransf_25"/>
</dbReference>
<gene>
    <name evidence="2" type="ORF">NH26_19290</name>
</gene>